<reference evidence="7 8" key="1">
    <citation type="submission" date="2019-12" db="EMBL/GenBank/DDBJ databases">
        <title>Snethiella sp. nov. sp. isolated from sea sand.</title>
        <authorList>
            <person name="Kim J."/>
            <person name="Jeong S.E."/>
            <person name="Jung H.S."/>
            <person name="Jeon C.O."/>
        </authorList>
    </citation>
    <scope>NUCLEOTIDE SEQUENCE [LARGE SCALE GENOMIC DNA]</scope>
    <source>
        <strain evidence="7 8">DP05</strain>
    </source>
</reference>
<evidence type="ECO:0000256" key="1">
    <source>
        <dbReference type="ARBA" id="ARBA00004418"/>
    </source>
</evidence>
<dbReference type="InterPro" id="IPR039424">
    <property type="entry name" value="SBP_5"/>
</dbReference>
<dbReference type="CDD" id="cd08512">
    <property type="entry name" value="PBP2_NikA_DppA_OppA_like_7"/>
    <property type="match status" value="1"/>
</dbReference>
<feature type="chain" id="PRO_5026980209" evidence="5">
    <location>
        <begin position="30"/>
        <end position="540"/>
    </location>
</feature>
<dbReference type="PANTHER" id="PTHR30290">
    <property type="entry name" value="PERIPLASMIC BINDING COMPONENT OF ABC TRANSPORTER"/>
    <property type="match status" value="1"/>
</dbReference>
<dbReference type="Gene3D" id="3.10.105.10">
    <property type="entry name" value="Dipeptide-binding Protein, Domain 3"/>
    <property type="match status" value="1"/>
</dbReference>
<dbReference type="RefSeq" id="WP_161317065.1">
    <property type="nucleotide sequence ID" value="NZ_WTUW01000009.1"/>
</dbReference>
<dbReference type="GO" id="GO:0015833">
    <property type="term" value="P:peptide transport"/>
    <property type="evidence" value="ECO:0007669"/>
    <property type="project" value="TreeGrafter"/>
</dbReference>
<comment type="similarity">
    <text evidence="2">Belongs to the bacterial solute-binding protein 5 family.</text>
</comment>
<dbReference type="InterPro" id="IPR006311">
    <property type="entry name" value="TAT_signal"/>
</dbReference>
<proteinExistence type="inferred from homology"/>
<evidence type="ECO:0000256" key="3">
    <source>
        <dbReference type="ARBA" id="ARBA00022448"/>
    </source>
</evidence>
<dbReference type="Proteomes" id="UP000476030">
    <property type="component" value="Unassembled WGS sequence"/>
</dbReference>
<evidence type="ECO:0000256" key="4">
    <source>
        <dbReference type="ARBA" id="ARBA00022729"/>
    </source>
</evidence>
<dbReference type="GO" id="GO:0043190">
    <property type="term" value="C:ATP-binding cassette (ABC) transporter complex"/>
    <property type="evidence" value="ECO:0007669"/>
    <property type="project" value="InterPro"/>
</dbReference>
<dbReference type="PROSITE" id="PS51318">
    <property type="entry name" value="TAT"/>
    <property type="match status" value="1"/>
</dbReference>
<dbReference type="PIRSF" id="PIRSF002741">
    <property type="entry name" value="MppA"/>
    <property type="match status" value="1"/>
</dbReference>
<keyword evidence="3" id="KW-0813">Transport</keyword>
<comment type="caution">
    <text evidence="7">The sequence shown here is derived from an EMBL/GenBank/DDBJ whole genome shotgun (WGS) entry which is preliminary data.</text>
</comment>
<protein>
    <submittedName>
        <fullName evidence="7">ABC transporter substrate-binding protein</fullName>
    </submittedName>
</protein>
<dbReference type="Gene3D" id="3.40.190.10">
    <property type="entry name" value="Periplasmic binding protein-like II"/>
    <property type="match status" value="1"/>
</dbReference>
<dbReference type="InterPro" id="IPR030678">
    <property type="entry name" value="Peptide/Ni-bd"/>
</dbReference>
<evidence type="ECO:0000313" key="7">
    <source>
        <dbReference type="EMBL" id="MZR32382.1"/>
    </source>
</evidence>
<dbReference type="FunFam" id="3.90.76.10:FF:000007">
    <property type="entry name" value="Dipeptide ABC transporter periplasmic dipeptide-binding protein"/>
    <property type="match status" value="1"/>
</dbReference>
<evidence type="ECO:0000259" key="6">
    <source>
        <dbReference type="Pfam" id="PF00496"/>
    </source>
</evidence>
<dbReference type="SUPFAM" id="SSF53850">
    <property type="entry name" value="Periplasmic binding protein-like II"/>
    <property type="match status" value="1"/>
</dbReference>
<feature type="domain" description="Solute-binding protein family 5" evidence="6">
    <location>
        <begin position="88"/>
        <end position="456"/>
    </location>
</feature>
<gene>
    <name evidence="7" type="ORF">GQE98_17210</name>
</gene>
<keyword evidence="4 5" id="KW-0732">Signal</keyword>
<dbReference type="InterPro" id="IPR000914">
    <property type="entry name" value="SBP_5_dom"/>
</dbReference>
<dbReference type="PANTHER" id="PTHR30290:SF10">
    <property type="entry name" value="PERIPLASMIC OLIGOPEPTIDE-BINDING PROTEIN-RELATED"/>
    <property type="match status" value="1"/>
</dbReference>
<evidence type="ECO:0000313" key="8">
    <source>
        <dbReference type="Proteomes" id="UP000476030"/>
    </source>
</evidence>
<comment type="subcellular location">
    <subcellularLocation>
        <location evidence="1">Periplasm</location>
    </subcellularLocation>
</comment>
<dbReference type="Pfam" id="PF00496">
    <property type="entry name" value="SBP_bac_5"/>
    <property type="match status" value="1"/>
</dbReference>
<dbReference type="EMBL" id="WTUW01000009">
    <property type="protein sequence ID" value="MZR32382.1"/>
    <property type="molecule type" value="Genomic_DNA"/>
</dbReference>
<organism evidence="7 8">
    <name type="scientific">Sneathiella litorea</name>
    <dbReference type="NCBI Taxonomy" id="2606216"/>
    <lineage>
        <taxon>Bacteria</taxon>
        <taxon>Pseudomonadati</taxon>
        <taxon>Pseudomonadota</taxon>
        <taxon>Alphaproteobacteria</taxon>
        <taxon>Sneathiellales</taxon>
        <taxon>Sneathiellaceae</taxon>
        <taxon>Sneathiella</taxon>
    </lineage>
</organism>
<keyword evidence="8" id="KW-1185">Reference proteome</keyword>
<dbReference type="GO" id="GO:1904680">
    <property type="term" value="F:peptide transmembrane transporter activity"/>
    <property type="evidence" value="ECO:0007669"/>
    <property type="project" value="TreeGrafter"/>
</dbReference>
<accession>A0A6L8WDD1</accession>
<dbReference type="GO" id="GO:0030288">
    <property type="term" value="C:outer membrane-bounded periplasmic space"/>
    <property type="evidence" value="ECO:0007669"/>
    <property type="project" value="UniProtKB-ARBA"/>
</dbReference>
<evidence type="ECO:0000256" key="5">
    <source>
        <dbReference type="SAM" id="SignalP"/>
    </source>
</evidence>
<evidence type="ECO:0000256" key="2">
    <source>
        <dbReference type="ARBA" id="ARBA00005695"/>
    </source>
</evidence>
<feature type="signal peptide" evidence="5">
    <location>
        <begin position="1"/>
        <end position="29"/>
    </location>
</feature>
<sequence length="540" mass="60753">MRRRDFLKTMGVASSAAVIPFLKFLPAEAAGRDDTLVVVSGNGPNSMDIQRKGTNRPSYQIAVNLYDRLVGYSTKTLANGTLMYDYSKLEPEAAESWVVSPDGMTITFKMRKGATFWDGAPITAYDVKWSFDRAVSLGGFPTVQMKAGSLEKPEQFEALDADTFVIKLTRPDKMTLPDLGVPVPIIFNSELAKKHATADDPWATEYLHRTPAGSGAFMLERWDPGQQVVYKRFEGWKNGELPGISRVIIREIPSASTRRALLEKGDADVSLEMPPKDFAELNASGKYTITGVPIENSMISIGLNLNFEPFANKLVRQAIAYSVPYDQIFKQAAFERGIPLWGGKSLTPATIEWPQPFPYNTDYDKAKALLTEAGYEQGFEVPLSFNLGLAQWSEPMCLLLQESLEKVGIKATIEKIPGANWRTAALVEKKLPMHIKDFGGWLNYPDYYSFWVYQKDRLFNSMNYSNPEVEKITDATLKMEVSDPQYEPNIKKLLSIFFEDVPLIPVYQPYLDVAMQKNITGYQYYAHRQLDCRSFNKASV</sequence>
<dbReference type="AlphaFoldDB" id="A0A6L8WDD1"/>
<name>A0A6L8WDD1_9PROT</name>